<name>A0A1H6F6E8_9GAMM</name>
<accession>A0A1H6F6E8</accession>
<dbReference type="RefSeq" id="WP_103919082.1">
    <property type="nucleotide sequence ID" value="NZ_FMSV02000156.1"/>
</dbReference>
<dbReference type="Proteomes" id="UP000236724">
    <property type="component" value="Unassembled WGS sequence"/>
</dbReference>
<dbReference type="AlphaFoldDB" id="A0A1H6F6E8"/>
<sequence length="80" mass="9381">MINFDSETSSIYPDRIALFWKYSLEFFRVSEGTSNIFDQARISLEDENGNVIASFTEKYFNEQYIEKNGAHEERIENTSP</sequence>
<reference evidence="1 2" key="1">
    <citation type="submission" date="2016-10" db="EMBL/GenBank/DDBJ databases">
        <authorList>
            <person name="de Groot N.N."/>
        </authorList>
    </citation>
    <scope>NUCLEOTIDE SEQUENCE [LARGE SCALE GENOMIC DNA]</scope>
    <source>
        <strain evidence="1">MBHS1</strain>
    </source>
</reference>
<keyword evidence="2" id="KW-1185">Reference proteome</keyword>
<proteinExistence type="predicted"/>
<organism evidence="1 2">
    <name type="scientific">Candidatus Venteria ishoeyi</name>
    <dbReference type="NCBI Taxonomy" id="1899563"/>
    <lineage>
        <taxon>Bacteria</taxon>
        <taxon>Pseudomonadati</taxon>
        <taxon>Pseudomonadota</taxon>
        <taxon>Gammaproteobacteria</taxon>
        <taxon>Thiotrichales</taxon>
        <taxon>Thiotrichaceae</taxon>
        <taxon>Venteria</taxon>
    </lineage>
</organism>
<evidence type="ECO:0000313" key="1">
    <source>
        <dbReference type="EMBL" id="SEH05103.1"/>
    </source>
</evidence>
<gene>
    <name evidence="1" type="ORF">MBHS_00956</name>
</gene>
<evidence type="ECO:0000313" key="2">
    <source>
        <dbReference type="Proteomes" id="UP000236724"/>
    </source>
</evidence>
<protein>
    <submittedName>
        <fullName evidence="1">Uncharacterized protein</fullName>
    </submittedName>
</protein>
<dbReference type="EMBL" id="FMSV02000156">
    <property type="protein sequence ID" value="SEH05103.1"/>
    <property type="molecule type" value="Genomic_DNA"/>
</dbReference>